<dbReference type="EMBL" id="JAHCVI010000003">
    <property type="protein sequence ID" value="KAG7288227.1"/>
    <property type="molecule type" value="Genomic_DNA"/>
</dbReference>
<keyword evidence="3" id="KW-1185">Reference proteome</keyword>
<proteinExistence type="predicted"/>
<feature type="region of interest" description="Disordered" evidence="1">
    <location>
        <begin position="314"/>
        <end position="334"/>
    </location>
</feature>
<dbReference type="Proteomes" id="UP001197093">
    <property type="component" value="Unassembled WGS sequence"/>
</dbReference>
<protein>
    <submittedName>
        <fullName evidence="2">Uncharacterized protein</fullName>
    </submittedName>
</protein>
<evidence type="ECO:0000256" key="1">
    <source>
        <dbReference type="SAM" id="MobiDB-lite"/>
    </source>
</evidence>
<evidence type="ECO:0000313" key="3">
    <source>
        <dbReference type="Proteomes" id="UP001197093"/>
    </source>
</evidence>
<feature type="region of interest" description="Disordered" evidence="1">
    <location>
        <begin position="230"/>
        <end position="261"/>
    </location>
</feature>
<comment type="caution">
    <text evidence="2">The sequence shown here is derived from an EMBL/GenBank/DDBJ whole genome shotgun (WGS) entry which is preliminary data.</text>
</comment>
<evidence type="ECO:0000313" key="2">
    <source>
        <dbReference type="EMBL" id="KAG7288227.1"/>
    </source>
</evidence>
<name>A0AAD4HXQ1_9PEZI</name>
<feature type="compositionally biased region" description="Low complexity" evidence="1">
    <location>
        <begin position="110"/>
        <end position="132"/>
    </location>
</feature>
<accession>A0AAD4HXQ1</accession>
<sequence length="334" mass="35972">MAQPPEAGPLRLQSSLDSAPVQPRVQPNLDALVEQKQHHGPQHQHQHQQHQHQQYQQKQPHPPHNPPQQYQQQQQQQQPQQQQQQHYHQQQQRQQQAFESAQLPGPPPHASGAPATTIPSGSGTQSLTLSSTKGECSAAIGDEKTRADGILTADASSHAHTSVAGAADPVPTARSAGSETQHNGGAPVPGIPDMSNTQPPPGPARQPVTYASPAAYPPAGMPPVSQYMYSVPSDPYRPNPTTLPSMRTLDHRQPQPQSQHGIPLSAHMAGPMTPAPAPAHMGYYGVHPHSHIYGLPDPNAMRFALAPGLVHDPRIALSGGRHKKVPPRRPLSPE</sequence>
<dbReference type="AlphaFoldDB" id="A0AAD4HXQ1"/>
<reference evidence="2" key="1">
    <citation type="submission" date="2023-02" db="EMBL/GenBank/DDBJ databases">
        <authorList>
            <person name="Palmer J.M."/>
        </authorList>
    </citation>
    <scope>NUCLEOTIDE SEQUENCE</scope>
    <source>
        <strain evidence="2">FW57</strain>
    </source>
</reference>
<feature type="region of interest" description="Disordered" evidence="1">
    <location>
        <begin position="1"/>
        <end position="214"/>
    </location>
</feature>
<feature type="compositionally biased region" description="Low complexity" evidence="1">
    <location>
        <begin position="67"/>
        <end position="96"/>
    </location>
</feature>
<feature type="compositionally biased region" description="Basic residues" evidence="1">
    <location>
        <begin position="38"/>
        <end position="50"/>
    </location>
</feature>
<gene>
    <name evidence="2" type="ORF">NEMBOFW57_007757</name>
</gene>
<organism evidence="2 3">
    <name type="scientific">Staphylotrichum longicolle</name>
    <dbReference type="NCBI Taxonomy" id="669026"/>
    <lineage>
        <taxon>Eukaryota</taxon>
        <taxon>Fungi</taxon>
        <taxon>Dikarya</taxon>
        <taxon>Ascomycota</taxon>
        <taxon>Pezizomycotina</taxon>
        <taxon>Sordariomycetes</taxon>
        <taxon>Sordariomycetidae</taxon>
        <taxon>Sordariales</taxon>
        <taxon>Chaetomiaceae</taxon>
        <taxon>Staphylotrichum</taxon>
    </lineage>
</organism>